<name>A0A146KFY7_9EUKA</name>
<keyword evidence="2 4" id="KW-0863">Zinc-finger</keyword>
<dbReference type="PROSITE" id="PS51266">
    <property type="entry name" value="ZF_CHY"/>
    <property type="match status" value="1"/>
</dbReference>
<dbReference type="GO" id="GO:0016567">
    <property type="term" value="P:protein ubiquitination"/>
    <property type="evidence" value="ECO:0007669"/>
    <property type="project" value="TreeGrafter"/>
</dbReference>
<dbReference type="SUPFAM" id="SSF161219">
    <property type="entry name" value="CHY zinc finger-like"/>
    <property type="match status" value="1"/>
</dbReference>
<keyword evidence="3" id="KW-0862">Zinc</keyword>
<dbReference type="PROSITE" id="PS50089">
    <property type="entry name" value="ZF_RING_2"/>
    <property type="match status" value="1"/>
</dbReference>
<dbReference type="PANTHER" id="PTHR21319">
    <property type="entry name" value="RING FINGER AND CHY ZINC FINGER DOMAIN-CONTAINING PROTEIN 1"/>
    <property type="match status" value="1"/>
</dbReference>
<evidence type="ECO:0000256" key="4">
    <source>
        <dbReference type="PROSITE-ProRule" id="PRU00601"/>
    </source>
</evidence>
<protein>
    <submittedName>
        <fullName evidence="8">CHY zinc finger-containing protein</fullName>
    </submittedName>
</protein>
<dbReference type="GO" id="GO:0006511">
    <property type="term" value="P:ubiquitin-dependent protein catabolic process"/>
    <property type="evidence" value="ECO:0007669"/>
    <property type="project" value="TreeGrafter"/>
</dbReference>
<dbReference type="InterPro" id="IPR017921">
    <property type="entry name" value="Znf_CTCHY"/>
</dbReference>
<evidence type="ECO:0000256" key="3">
    <source>
        <dbReference type="ARBA" id="ARBA00022833"/>
    </source>
</evidence>
<dbReference type="GO" id="GO:0005634">
    <property type="term" value="C:nucleus"/>
    <property type="evidence" value="ECO:0007669"/>
    <property type="project" value="TreeGrafter"/>
</dbReference>
<dbReference type="SMART" id="SM00184">
    <property type="entry name" value="RING"/>
    <property type="match status" value="1"/>
</dbReference>
<sequence>WYTKIPNDKQVYKAFKLGKSVGCNHYITGCQLFCNTCQKFFGCRRCHDEELLDHQFDKFNVNRVKCIFCGHEQKFQQVCECCNSSFGDQICYICHYVAGFNGDGKPKYHCDKCQACNVGYQEFTQHCDKCQMCLSKNHFQNHLCKVSTECCVCLADLQSSKFNKRTLQCGHMLHEFCLDMLIKNGNYKCPVCKKFSPQDEQREIILKYQRKKYQKMIILPSQWGIIKQFQCNDCNSVFDDFQNSFNLHLCEICQLYNTELSQRQEYSAQNLEQFEQKYQNQKPTLQNIKQQLTIIMKPYCTDEEIEEQLSFWTNDSNLEALGIMTMIWWPKTKQECKQVLQQYLKTIVDYEL</sequence>
<reference evidence="8" key="1">
    <citation type="submission" date="2015-07" db="EMBL/GenBank/DDBJ databases">
        <title>Adaptation to a free-living lifestyle via gene acquisitions in the diplomonad Trepomonas sp. PC1.</title>
        <authorList>
            <person name="Xu F."/>
            <person name="Jerlstrom-Hultqvist J."/>
            <person name="Kolisko M."/>
            <person name="Simpson A.G.B."/>
            <person name="Roger A.J."/>
            <person name="Svard S.G."/>
            <person name="Andersson J.O."/>
        </authorList>
    </citation>
    <scope>NUCLEOTIDE SEQUENCE</scope>
    <source>
        <strain evidence="8">PC1</strain>
    </source>
</reference>
<keyword evidence="1" id="KW-0479">Metal-binding</keyword>
<dbReference type="GO" id="GO:0008270">
    <property type="term" value="F:zinc ion binding"/>
    <property type="evidence" value="ECO:0007669"/>
    <property type="project" value="UniProtKB-KW"/>
</dbReference>
<evidence type="ECO:0000256" key="2">
    <source>
        <dbReference type="ARBA" id="ARBA00022771"/>
    </source>
</evidence>
<dbReference type="InterPro" id="IPR001841">
    <property type="entry name" value="Znf_RING"/>
</dbReference>
<evidence type="ECO:0000313" key="8">
    <source>
        <dbReference type="EMBL" id="JAP94199.1"/>
    </source>
</evidence>
<dbReference type="SUPFAM" id="SSF161245">
    <property type="entry name" value="Zinc hairpin stack"/>
    <property type="match status" value="1"/>
</dbReference>
<dbReference type="GO" id="GO:0061630">
    <property type="term" value="F:ubiquitin protein ligase activity"/>
    <property type="evidence" value="ECO:0007669"/>
    <property type="project" value="TreeGrafter"/>
</dbReference>
<feature type="domain" description="CTCHY-type" evidence="7">
    <location>
        <begin position="86"/>
        <end position="152"/>
    </location>
</feature>
<proteinExistence type="predicted"/>
<dbReference type="Pfam" id="PF00097">
    <property type="entry name" value="zf-C3HC4"/>
    <property type="match status" value="1"/>
</dbReference>
<dbReference type="PROSITE" id="PS51270">
    <property type="entry name" value="ZF_CTCHY"/>
    <property type="match status" value="1"/>
</dbReference>
<feature type="domain" description="RING-type" evidence="5">
    <location>
        <begin position="150"/>
        <end position="193"/>
    </location>
</feature>
<dbReference type="InterPro" id="IPR008913">
    <property type="entry name" value="Znf_CHY"/>
</dbReference>
<dbReference type="InterPro" id="IPR013083">
    <property type="entry name" value="Znf_RING/FYVE/PHD"/>
</dbReference>
<gene>
    <name evidence="8" type="ORF">TPC1_13245</name>
</gene>
<evidence type="ECO:0000259" key="6">
    <source>
        <dbReference type="PROSITE" id="PS51266"/>
    </source>
</evidence>
<dbReference type="InterPro" id="IPR037274">
    <property type="entry name" value="Znf_CHY_sf"/>
</dbReference>
<evidence type="ECO:0000259" key="5">
    <source>
        <dbReference type="PROSITE" id="PS50089"/>
    </source>
</evidence>
<accession>A0A146KFY7</accession>
<evidence type="ECO:0000256" key="1">
    <source>
        <dbReference type="ARBA" id="ARBA00022723"/>
    </source>
</evidence>
<dbReference type="SUPFAM" id="SSF57850">
    <property type="entry name" value="RING/U-box"/>
    <property type="match status" value="1"/>
</dbReference>
<evidence type="ECO:0000259" key="7">
    <source>
        <dbReference type="PROSITE" id="PS51270"/>
    </source>
</evidence>
<dbReference type="InterPro" id="IPR018957">
    <property type="entry name" value="Znf_C3HC4_RING-type"/>
</dbReference>
<dbReference type="Pfam" id="PF05495">
    <property type="entry name" value="zf-CHY"/>
    <property type="match status" value="1"/>
</dbReference>
<dbReference type="PANTHER" id="PTHR21319:SF53">
    <property type="entry name" value="RING FINGER AND CHY ZINC FINGER DOMAIN-CONTAINING PROTEIN 1"/>
    <property type="match status" value="1"/>
</dbReference>
<feature type="non-terminal residue" evidence="8">
    <location>
        <position position="1"/>
    </location>
</feature>
<dbReference type="AlphaFoldDB" id="A0A146KFY7"/>
<organism evidence="8">
    <name type="scientific">Trepomonas sp. PC1</name>
    <dbReference type="NCBI Taxonomy" id="1076344"/>
    <lineage>
        <taxon>Eukaryota</taxon>
        <taxon>Metamonada</taxon>
        <taxon>Diplomonadida</taxon>
        <taxon>Hexamitidae</taxon>
        <taxon>Hexamitinae</taxon>
        <taxon>Trepomonas</taxon>
    </lineage>
</organism>
<dbReference type="Gene3D" id="3.30.40.10">
    <property type="entry name" value="Zinc/RING finger domain, C3HC4 (zinc finger)"/>
    <property type="match status" value="1"/>
</dbReference>
<feature type="domain" description="CHY-type" evidence="6">
    <location>
        <begin position="16"/>
        <end position="84"/>
    </location>
</feature>
<dbReference type="InterPro" id="IPR037275">
    <property type="entry name" value="Znf_CTCHY_sf"/>
</dbReference>
<dbReference type="EMBL" id="GDID01002407">
    <property type="protein sequence ID" value="JAP94199.1"/>
    <property type="molecule type" value="Transcribed_RNA"/>
</dbReference>